<feature type="compositionally biased region" description="Polar residues" evidence="8">
    <location>
        <begin position="927"/>
        <end position="944"/>
    </location>
</feature>
<dbReference type="EMBL" id="SEOQ01000590">
    <property type="protein sequence ID" value="TFY59953.1"/>
    <property type="molecule type" value="Genomic_DNA"/>
</dbReference>
<dbReference type="STRING" id="205917.A0A4Y9YE08"/>
<dbReference type="GO" id="GO:0051382">
    <property type="term" value="P:kinetochore assembly"/>
    <property type="evidence" value="ECO:0007669"/>
    <property type="project" value="InterPro"/>
</dbReference>
<dbReference type="SUPFAM" id="SSF51182">
    <property type="entry name" value="RmlC-like cupins"/>
    <property type="match status" value="1"/>
</dbReference>
<feature type="compositionally biased region" description="Polar residues" evidence="8">
    <location>
        <begin position="1045"/>
        <end position="1064"/>
    </location>
</feature>
<comment type="caution">
    <text evidence="11">The sequence shown here is derived from an EMBL/GenBank/DDBJ whole genome shotgun (WGS) entry which is preliminary data.</text>
</comment>
<feature type="coiled-coil region" evidence="7">
    <location>
        <begin position="1185"/>
        <end position="1212"/>
    </location>
</feature>
<evidence type="ECO:0000256" key="4">
    <source>
        <dbReference type="ARBA" id="ARBA00023242"/>
    </source>
</evidence>
<feature type="domain" description="Mif2/CENP-C cupin" evidence="10">
    <location>
        <begin position="466"/>
        <end position="551"/>
    </location>
</feature>
<evidence type="ECO:0000256" key="6">
    <source>
        <dbReference type="ARBA" id="ARBA00075033"/>
    </source>
</evidence>
<feature type="transmembrane region" description="Helical" evidence="9">
    <location>
        <begin position="617"/>
        <end position="636"/>
    </location>
</feature>
<dbReference type="AlphaFoldDB" id="A0A4Y9YE08"/>
<evidence type="ECO:0000256" key="3">
    <source>
        <dbReference type="ARBA" id="ARBA00023125"/>
    </source>
</evidence>
<accession>A0A4Y9YE08</accession>
<evidence type="ECO:0000256" key="7">
    <source>
        <dbReference type="SAM" id="Coils"/>
    </source>
</evidence>
<sequence length="1224" mass="135469">MPPAARKSSLGSSRRAAEKKHIPFRADELGRGKKTGMAVRYVDHKSDEFEPFDQVMSQADTRTPPRAQRNGARHGRKSRVETIVEDEDGEMSMEIDDGYGGPESAEAYFQKTRRPSMPATAARVGSSSRAAPRVSEIDYDSVPSPRPRPSTNGRRSSVYASTSVGPSHLSHSTLGLGEDDEDDIPMDEGGMEDYGQDDYGQEDYDEPQEESQRSYRRQQTPRRSSFTSVAQEAVGFEDEEKEEEEEEEEVAVNHSRRSDKGKGRAVDSNHDAHEEDDVEEEIAQGLDDLDGEQQDEEMDEEPEPEPEPEPPKKKKKADDAQSKPVGRARKKVTMPMLPDSPDNSDGLRRGKRIRYPPLDWWRQEKVVYGRRESGISFVPTIKAIVRIPKEPPQPLGKNGKRKKSVPRGKSKTADEEATVFNPEEGWDDETETNGVVTDWVTGEEIERRLVFPGRMVNFRAGANNDFFFQKIFGDGEYVAAGQLKIPPKGQKPTKMTKDNTYVFYVIEGAVAFKVHHSTYILCTGGMILVPRGNSYYIENICERDARLFFSQARRVSAEDEQAQARQPAPPSRTGSAGAPPSAPRQSVEKTEKKGKRAAVVASTVVERSNKIAPTTSLATRLFVSSIAATFLFYGYTPNDRRYNLSGTLSGLYALAAAITIRYAVVVYVVIVSTSPRRLTTHGIIPGVDFNCEGWSTDLADALVKPSFCVAMAREDNTTSQIRLLATRQLASITAEKPFSIYRPSTMSLPRIDHTHDPQQRPNYTDSAARPLPRHSRILSETNVQSGTVHFPSNEQVDSRPRRQDPYSLANADGLVSGSAMFPDLRSDRFANPVVQESSTSMADPFHSNHNDALPRSQNFTPEFGTYQANLHGFGHVPRSGSGYQPSAYPRQMGPQASGLLSLPYSSNSSGIPANYSLPLNQSLTRPQWGAPTSSQQVMSTSDMVQSGFPDTINSNASTSSSSSIQLATGFTQAYAWLPTRAQHHPVPGIAQHMQPATIAPNVTNVLPAQTLPAFLPPGSDIGASQAPSSGPSPSSGDKQPFAHDMTSSVQRPDASSQPGQSNSGRPKKRKARASTDTEGKPQPEASGLGSGQDKVEMACAAPKRPRTRTEEQRKASKKQAKEYRDITNEQIEPIQNWYKRRCSGKSARLTKIYCLKKEASRCRFSSAAEFLSKNPLLPKEVEKLRQKDRLEIQQLKDRNQSLQEDNHRLVQALRTNEDVIRQHE</sequence>
<feature type="compositionally biased region" description="Basic and acidic residues" evidence="8">
    <location>
        <begin position="1107"/>
        <end position="1124"/>
    </location>
</feature>
<feature type="region of interest" description="Disordered" evidence="8">
    <location>
        <begin position="1010"/>
        <end position="1124"/>
    </location>
</feature>
<feature type="compositionally biased region" description="Basic residues" evidence="8">
    <location>
        <begin position="398"/>
        <end position="410"/>
    </location>
</feature>
<feature type="compositionally biased region" description="Polar residues" evidence="8">
    <location>
        <begin position="149"/>
        <end position="173"/>
    </location>
</feature>
<feature type="compositionally biased region" description="Acidic residues" evidence="8">
    <location>
        <begin position="83"/>
        <end position="97"/>
    </location>
</feature>
<feature type="region of interest" description="Disordered" evidence="8">
    <location>
        <begin position="1"/>
        <end position="351"/>
    </location>
</feature>
<keyword evidence="7" id="KW-0175">Coiled coil</keyword>
<dbReference type="InterPro" id="IPR025974">
    <property type="entry name" value="Mif2/CENP-C_cupin"/>
</dbReference>
<feature type="region of interest" description="Disordered" evidence="8">
    <location>
        <begin position="388"/>
        <end position="416"/>
    </location>
</feature>
<protein>
    <recommendedName>
        <fullName evidence="6">CENP-C homolog</fullName>
    </recommendedName>
</protein>
<dbReference type="InterPro" id="IPR011051">
    <property type="entry name" value="RmlC_Cupin_sf"/>
</dbReference>
<feature type="compositionally biased region" description="Low complexity" evidence="8">
    <location>
        <begin position="951"/>
        <end position="960"/>
    </location>
</feature>
<evidence type="ECO:0000256" key="9">
    <source>
        <dbReference type="SAM" id="Phobius"/>
    </source>
</evidence>
<feature type="transmembrane region" description="Helical" evidence="9">
    <location>
        <begin position="648"/>
        <end position="670"/>
    </location>
</feature>
<feature type="compositionally biased region" description="Polar residues" evidence="8">
    <location>
        <begin position="221"/>
        <end position="230"/>
    </location>
</feature>
<feature type="compositionally biased region" description="Basic and acidic residues" evidence="8">
    <location>
        <begin position="256"/>
        <end position="273"/>
    </location>
</feature>
<feature type="region of interest" description="Disordered" evidence="8">
    <location>
        <begin position="927"/>
        <end position="960"/>
    </location>
</feature>
<keyword evidence="9" id="KW-0812">Transmembrane</keyword>
<evidence type="ECO:0000313" key="12">
    <source>
        <dbReference type="Proteomes" id="UP000298327"/>
    </source>
</evidence>
<keyword evidence="4" id="KW-0539">Nucleus</keyword>
<dbReference type="PANTHER" id="PTHR16684:SF11">
    <property type="entry name" value="CENTROMERE PROTEIN C"/>
    <property type="match status" value="1"/>
</dbReference>
<dbReference type="GO" id="GO:0019237">
    <property type="term" value="F:centromeric DNA binding"/>
    <property type="evidence" value="ECO:0007669"/>
    <property type="project" value="InterPro"/>
</dbReference>
<feature type="compositionally biased region" description="Basic and acidic residues" evidence="8">
    <location>
        <begin position="15"/>
        <end position="31"/>
    </location>
</feature>
<name>A0A4Y9YE08_9AGAM</name>
<keyword evidence="9" id="KW-0472">Membrane</keyword>
<evidence type="ECO:0000256" key="5">
    <source>
        <dbReference type="ARBA" id="ARBA00057947"/>
    </source>
</evidence>
<dbReference type="PANTHER" id="PTHR16684">
    <property type="entry name" value="CENTROMERE PROTEIN C"/>
    <property type="match status" value="1"/>
</dbReference>
<dbReference type="OrthoDB" id="1939643at2759"/>
<feature type="compositionally biased region" description="Polar residues" evidence="8">
    <location>
        <begin position="778"/>
        <end position="795"/>
    </location>
</feature>
<dbReference type="InterPro" id="IPR028386">
    <property type="entry name" value="CENP-C/Mif2/cnp3"/>
</dbReference>
<gene>
    <name evidence="11" type="ORF">EVG20_g7603</name>
</gene>
<dbReference type="Proteomes" id="UP000298327">
    <property type="component" value="Unassembled WGS sequence"/>
</dbReference>
<evidence type="ECO:0000256" key="1">
    <source>
        <dbReference type="ARBA" id="ARBA00004123"/>
    </source>
</evidence>
<dbReference type="GO" id="GO:0051455">
    <property type="term" value="P:spindle attachment to meiosis I kinetochore"/>
    <property type="evidence" value="ECO:0007669"/>
    <property type="project" value="TreeGrafter"/>
</dbReference>
<evidence type="ECO:0000259" key="10">
    <source>
        <dbReference type="Pfam" id="PF11699"/>
    </source>
</evidence>
<feature type="region of interest" description="Disordered" evidence="8">
    <location>
        <begin position="558"/>
        <end position="594"/>
    </location>
</feature>
<dbReference type="CDD" id="cd06993">
    <property type="entry name" value="cupin_CENP-C_C"/>
    <property type="match status" value="1"/>
</dbReference>
<evidence type="ECO:0000256" key="2">
    <source>
        <dbReference type="ARBA" id="ARBA00010291"/>
    </source>
</evidence>
<keyword evidence="3" id="KW-0238">DNA-binding</keyword>
<dbReference type="Gene3D" id="2.60.120.10">
    <property type="entry name" value="Jelly Rolls"/>
    <property type="match status" value="1"/>
</dbReference>
<dbReference type="InterPro" id="IPR014710">
    <property type="entry name" value="RmlC-like_jellyroll"/>
</dbReference>
<comment type="similarity">
    <text evidence="2">Belongs to the CENP-C/MIF2 family.</text>
</comment>
<dbReference type="GO" id="GO:0000776">
    <property type="term" value="C:kinetochore"/>
    <property type="evidence" value="ECO:0007669"/>
    <property type="project" value="InterPro"/>
</dbReference>
<feature type="compositionally biased region" description="Acidic residues" evidence="8">
    <location>
        <begin position="235"/>
        <end position="250"/>
    </location>
</feature>
<feature type="compositionally biased region" description="Low complexity" evidence="8">
    <location>
        <begin position="1022"/>
        <end position="1036"/>
    </location>
</feature>
<dbReference type="GO" id="GO:0005634">
    <property type="term" value="C:nucleus"/>
    <property type="evidence" value="ECO:0007669"/>
    <property type="project" value="UniProtKB-SubCell"/>
</dbReference>
<reference evidence="11 12" key="1">
    <citation type="submission" date="2019-02" db="EMBL/GenBank/DDBJ databases">
        <title>Genome sequencing of the rare red list fungi Dentipellis fragilis.</title>
        <authorList>
            <person name="Buettner E."/>
            <person name="Kellner H."/>
        </authorList>
    </citation>
    <scope>NUCLEOTIDE SEQUENCE [LARGE SCALE GENOMIC DNA]</scope>
    <source>
        <strain evidence="11 12">DSM 105465</strain>
    </source>
</reference>
<comment type="function">
    <text evidence="5">Component of the kinetochore, a multiprotein complex that assembles on centromeric DNA and attaches chromosomes to spindle microtubules, mediating chromosome segregation and sister chromatid segregation during meiosis and mitosis. Component of the inner kinetochore constitutive centromere-associated network (CCAN), which serves as a structural platform for outer kinetochore assembly.</text>
</comment>
<feature type="region of interest" description="Disordered" evidence="8">
    <location>
        <begin position="747"/>
        <end position="804"/>
    </location>
</feature>
<dbReference type="FunFam" id="2.60.120.10:FF:000033">
    <property type="entry name" value="Centromere protein C 1"/>
    <property type="match status" value="1"/>
</dbReference>
<feature type="compositionally biased region" description="Acidic residues" evidence="8">
    <location>
        <begin position="274"/>
        <end position="308"/>
    </location>
</feature>
<proteinExistence type="inferred from homology"/>
<evidence type="ECO:0000313" key="11">
    <source>
        <dbReference type="EMBL" id="TFY59953.1"/>
    </source>
</evidence>
<feature type="compositionally biased region" description="Acidic residues" evidence="8">
    <location>
        <begin position="177"/>
        <end position="209"/>
    </location>
</feature>
<keyword evidence="12" id="KW-1185">Reference proteome</keyword>
<keyword evidence="9" id="KW-1133">Transmembrane helix</keyword>
<dbReference type="Pfam" id="PF11699">
    <property type="entry name" value="CENP-C_C"/>
    <property type="match status" value="1"/>
</dbReference>
<evidence type="ECO:0000256" key="8">
    <source>
        <dbReference type="SAM" id="MobiDB-lite"/>
    </source>
</evidence>
<comment type="subcellular location">
    <subcellularLocation>
        <location evidence="1">Nucleus</location>
    </subcellularLocation>
</comment>
<dbReference type="GO" id="GO:0051315">
    <property type="term" value="P:attachment of mitotic spindle microtubules to kinetochore"/>
    <property type="evidence" value="ECO:0007669"/>
    <property type="project" value="TreeGrafter"/>
</dbReference>
<organism evidence="11 12">
    <name type="scientific">Dentipellis fragilis</name>
    <dbReference type="NCBI Taxonomy" id="205917"/>
    <lineage>
        <taxon>Eukaryota</taxon>
        <taxon>Fungi</taxon>
        <taxon>Dikarya</taxon>
        <taxon>Basidiomycota</taxon>
        <taxon>Agaricomycotina</taxon>
        <taxon>Agaricomycetes</taxon>
        <taxon>Russulales</taxon>
        <taxon>Hericiaceae</taxon>
        <taxon>Dentipellis</taxon>
    </lineage>
</organism>